<evidence type="ECO:0000313" key="2">
    <source>
        <dbReference type="Proteomes" id="UP001642484"/>
    </source>
</evidence>
<comment type="caution">
    <text evidence="1">The sequence shown here is derived from an EMBL/GenBank/DDBJ whole genome shotgun (WGS) entry which is preliminary data.</text>
</comment>
<keyword evidence="2" id="KW-1185">Reference proteome</keyword>
<dbReference type="EMBL" id="CAXAMN010021662">
    <property type="protein sequence ID" value="CAK9061991.1"/>
    <property type="molecule type" value="Genomic_DNA"/>
</dbReference>
<dbReference type="Proteomes" id="UP001642484">
    <property type="component" value="Unassembled WGS sequence"/>
</dbReference>
<sequence length="203" mass="22581">MLWPQVELLCSKNRNFRLHVYGFGGECHYFSKTLEIKSCSSAEHACHVANSTLAEEVSLDNLTDNALQQILKALMNREGLNNLCVKNQSLSEVSLKDMSKVKEKFQGAKLVLEDVSIPLSQLRENPACSQLISTCPKVNECDQEVCETGFEVRTMCCGKEVHPLASPLQISGASVADLSWMFSLGHNDLILQNPDFDVELMET</sequence>
<proteinExistence type="predicted"/>
<gene>
    <name evidence="1" type="ORF">CCMP2556_LOCUS30488</name>
</gene>
<organism evidence="1 2">
    <name type="scientific">Durusdinium trenchii</name>
    <dbReference type="NCBI Taxonomy" id="1381693"/>
    <lineage>
        <taxon>Eukaryota</taxon>
        <taxon>Sar</taxon>
        <taxon>Alveolata</taxon>
        <taxon>Dinophyceae</taxon>
        <taxon>Suessiales</taxon>
        <taxon>Symbiodiniaceae</taxon>
        <taxon>Durusdinium</taxon>
    </lineage>
</organism>
<reference evidence="1 2" key="1">
    <citation type="submission" date="2024-02" db="EMBL/GenBank/DDBJ databases">
        <authorList>
            <person name="Chen Y."/>
            <person name="Shah S."/>
            <person name="Dougan E. K."/>
            <person name="Thang M."/>
            <person name="Chan C."/>
        </authorList>
    </citation>
    <scope>NUCLEOTIDE SEQUENCE [LARGE SCALE GENOMIC DNA]</scope>
</reference>
<accession>A0ABP0NE34</accession>
<protein>
    <submittedName>
        <fullName evidence="1">Uncharacterized protein</fullName>
    </submittedName>
</protein>
<name>A0ABP0NE34_9DINO</name>
<evidence type="ECO:0000313" key="1">
    <source>
        <dbReference type="EMBL" id="CAK9061991.1"/>
    </source>
</evidence>